<gene>
    <name evidence="2" type="ORF">GWI33_022903</name>
</gene>
<proteinExistence type="predicted"/>
<evidence type="ECO:0000313" key="3">
    <source>
        <dbReference type="Proteomes" id="UP000625711"/>
    </source>
</evidence>
<dbReference type="EMBL" id="JAACXV010000086">
    <property type="protein sequence ID" value="KAF7283871.1"/>
    <property type="molecule type" value="Genomic_DNA"/>
</dbReference>
<dbReference type="AlphaFoldDB" id="A0A834MH95"/>
<evidence type="ECO:0000313" key="2">
    <source>
        <dbReference type="EMBL" id="KAF7283871.1"/>
    </source>
</evidence>
<keyword evidence="3" id="KW-1185">Reference proteome</keyword>
<accession>A0A834MH95</accession>
<dbReference type="Proteomes" id="UP000625711">
    <property type="component" value="Unassembled WGS sequence"/>
</dbReference>
<protein>
    <submittedName>
        <fullName evidence="2">Uncharacterized protein</fullName>
    </submittedName>
</protein>
<organism evidence="2 3">
    <name type="scientific">Rhynchophorus ferrugineus</name>
    <name type="common">Red palm weevil</name>
    <name type="synonym">Curculio ferrugineus</name>
    <dbReference type="NCBI Taxonomy" id="354439"/>
    <lineage>
        <taxon>Eukaryota</taxon>
        <taxon>Metazoa</taxon>
        <taxon>Ecdysozoa</taxon>
        <taxon>Arthropoda</taxon>
        <taxon>Hexapoda</taxon>
        <taxon>Insecta</taxon>
        <taxon>Pterygota</taxon>
        <taxon>Neoptera</taxon>
        <taxon>Endopterygota</taxon>
        <taxon>Coleoptera</taxon>
        <taxon>Polyphaga</taxon>
        <taxon>Cucujiformia</taxon>
        <taxon>Curculionidae</taxon>
        <taxon>Dryophthorinae</taxon>
        <taxon>Rhynchophorus</taxon>
    </lineage>
</organism>
<name>A0A834MH95_RHYFE</name>
<feature type="compositionally biased region" description="Basic and acidic residues" evidence="1">
    <location>
        <begin position="106"/>
        <end position="117"/>
    </location>
</feature>
<feature type="region of interest" description="Disordered" evidence="1">
    <location>
        <begin position="89"/>
        <end position="117"/>
    </location>
</feature>
<comment type="caution">
    <text evidence="2">The sequence shown here is derived from an EMBL/GenBank/DDBJ whole genome shotgun (WGS) entry which is preliminary data.</text>
</comment>
<evidence type="ECO:0000256" key="1">
    <source>
        <dbReference type="SAM" id="MobiDB-lite"/>
    </source>
</evidence>
<sequence>MAAVVWLCKFVLIYLFWGRGWDFCIRFDGKCRSPPWSAWPLAFSSLRQKCPCEKLSVSAAIFTASVLPRREHPTAPCLSDTFHRFQKFQTPKHRNSTTPQTSAKAGKRDEKPIRIAN</sequence>
<reference evidence="2" key="1">
    <citation type="submission" date="2020-08" db="EMBL/GenBank/DDBJ databases">
        <title>Genome sequencing and assembly of the red palm weevil Rhynchophorus ferrugineus.</title>
        <authorList>
            <person name="Dias G.B."/>
            <person name="Bergman C.M."/>
            <person name="Manee M."/>
        </authorList>
    </citation>
    <scope>NUCLEOTIDE SEQUENCE</scope>
    <source>
        <strain evidence="2">AA-2017</strain>
        <tissue evidence="2">Whole larva</tissue>
    </source>
</reference>